<keyword evidence="10" id="KW-0812">Transmembrane</keyword>
<comment type="caution">
    <text evidence="12">The sequence shown here is derived from an EMBL/GenBank/DDBJ whole genome shotgun (WGS) entry which is preliminary data.</text>
</comment>
<dbReference type="InterPro" id="IPR015338">
    <property type="entry name" value="GT64_dom"/>
</dbReference>
<dbReference type="STRING" id="299467.A0A443S4B7"/>
<comment type="subcellular location">
    <subcellularLocation>
        <location evidence="1">Endoplasmic reticulum membrane</location>
        <topology evidence="1">Single-pass type II membrane protein</topology>
    </subcellularLocation>
</comment>
<evidence type="ECO:0000256" key="9">
    <source>
        <dbReference type="ARBA" id="ARBA00023180"/>
    </source>
</evidence>
<evidence type="ECO:0000256" key="8">
    <source>
        <dbReference type="ARBA" id="ARBA00023157"/>
    </source>
</evidence>
<keyword evidence="9" id="KW-0325">Glycoprotein</keyword>
<keyword evidence="8" id="KW-1015">Disulfide bond</keyword>
<evidence type="ECO:0000259" key="11">
    <source>
        <dbReference type="Pfam" id="PF09258"/>
    </source>
</evidence>
<keyword evidence="5" id="KW-0808">Transferase</keyword>
<feature type="transmembrane region" description="Helical" evidence="10">
    <location>
        <begin position="98"/>
        <end position="120"/>
    </location>
</feature>
<dbReference type="GO" id="GO:0005789">
    <property type="term" value="C:endoplasmic reticulum membrane"/>
    <property type="evidence" value="ECO:0007669"/>
    <property type="project" value="UniProtKB-SubCell"/>
</dbReference>
<dbReference type="EMBL" id="NCKV01008993">
    <property type="protein sequence ID" value="RWS22369.1"/>
    <property type="molecule type" value="Genomic_DNA"/>
</dbReference>
<dbReference type="Gene3D" id="3.90.550.10">
    <property type="entry name" value="Spore Coat Polysaccharide Biosynthesis Protein SpsA, Chain A"/>
    <property type="match status" value="1"/>
</dbReference>
<reference evidence="12 13" key="1">
    <citation type="journal article" date="2018" name="Gigascience">
        <title>Genomes of trombidid mites reveal novel predicted allergens and laterally-transferred genes associated with secondary metabolism.</title>
        <authorList>
            <person name="Dong X."/>
            <person name="Chaisiri K."/>
            <person name="Xia D."/>
            <person name="Armstrong S.D."/>
            <person name="Fang Y."/>
            <person name="Donnelly M.J."/>
            <person name="Kadowaki T."/>
            <person name="McGarry J.W."/>
            <person name="Darby A.C."/>
            <person name="Makepeace B.L."/>
        </authorList>
    </citation>
    <scope>NUCLEOTIDE SEQUENCE [LARGE SCALE GENOMIC DNA]</scope>
    <source>
        <strain evidence="12">UoL-UT</strain>
    </source>
</reference>
<sequence>TINAKLYPYEMIETDAVLNLDPESNLCAEELDFAFMVWRSFPHRIIGFNARDHYYDELQSNWFYTSKWTNQYSIILLDSAFYHRYIIFNYYYHYVNLYVQPLLMCVVVVNLQILFVVFYTSHIIIVSLQS</sequence>
<organism evidence="12 13">
    <name type="scientific">Leptotrombidium deliense</name>
    <dbReference type="NCBI Taxonomy" id="299467"/>
    <lineage>
        <taxon>Eukaryota</taxon>
        <taxon>Metazoa</taxon>
        <taxon>Ecdysozoa</taxon>
        <taxon>Arthropoda</taxon>
        <taxon>Chelicerata</taxon>
        <taxon>Arachnida</taxon>
        <taxon>Acari</taxon>
        <taxon>Acariformes</taxon>
        <taxon>Trombidiformes</taxon>
        <taxon>Prostigmata</taxon>
        <taxon>Anystina</taxon>
        <taxon>Parasitengona</taxon>
        <taxon>Trombiculoidea</taxon>
        <taxon>Trombiculidae</taxon>
        <taxon>Leptotrombidium</taxon>
    </lineage>
</organism>
<feature type="non-terminal residue" evidence="12">
    <location>
        <position position="1"/>
    </location>
</feature>
<evidence type="ECO:0000256" key="7">
    <source>
        <dbReference type="ARBA" id="ARBA00023136"/>
    </source>
</evidence>
<accession>A0A443S4B7</accession>
<keyword evidence="13" id="KW-1185">Reference proteome</keyword>
<dbReference type="AlphaFoldDB" id="A0A443S4B7"/>
<evidence type="ECO:0000256" key="2">
    <source>
        <dbReference type="ARBA" id="ARBA00004922"/>
    </source>
</evidence>
<dbReference type="OrthoDB" id="1924787at2759"/>
<dbReference type="PANTHER" id="PTHR48261:SF3">
    <property type="entry name" value="EXOSTOSIN GLYCOSYLTRANSFERASE 1"/>
    <property type="match status" value="1"/>
</dbReference>
<gene>
    <name evidence="12" type="ORF">B4U80_10303</name>
</gene>
<dbReference type="VEuPathDB" id="VectorBase:LDEU009671"/>
<feature type="domain" description="Glycosyl transferase 64" evidence="11">
    <location>
        <begin position="2"/>
        <end position="92"/>
    </location>
</feature>
<evidence type="ECO:0000256" key="10">
    <source>
        <dbReference type="SAM" id="Phobius"/>
    </source>
</evidence>
<evidence type="ECO:0000313" key="12">
    <source>
        <dbReference type="EMBL" id="RWS22369.1"/>
    </source>
</evidence>
<keyword evidence="7 10" id="KW-0472">Membrane</keyword>
<dbReference type="Proteomes" id="UP000288716">
    <property type="component" value="Unassembled WGS sequence"/>
</dbReference>
<dbReference type="GO" id="GO:1901135">
    <property type="term" value="P:carbohydrate derivative metabolic process"/>
    <property type="evidence" value="ECO:0007669"/>
    <property type="project" value="UniProtKB-ARBA"/>
</dbReference>
<proteinExistence type="inferred from homology"/>
<evidence type="ECO:0000256" key="6">
    <source>
        <dbReference type="ARBA" id="ARBA00022968"/>
    </source>
</evidence>
<dbReference type="InterPro" id="IPR004263">
    <property type="entry name" value="Exostosin"/>
</dbReference>
<keyword evidence="6" id="KW-0735">Signal-anchor</keyword>
<comment type="pathway">
    <text evidence="2">Protein modification; protein glycosylation.</text>
</comment>
<comment type="similarity">
    <text evidence="3">Belongs to the glycosyltransferase 47 family.</text>
</comment>
<evidence type="ECO:0000256" key="3">
    <source>
        <dbReference type="ARBA" id="ARBA00010271"/>
    </source>
</evidence>
<dbReference type="InterPro" id="IPR029044">
    <property type="entry name" value="Nucleotide-diphossugar_trans"/>
</dbReference>
<protein>
    <submittedName>
        <fullName evidence="12">Exostosin-1-like protein</fullName>
    </submittedName>
</protein>
<dbReference type="GO" id="GO:0016757">
    <property type="term" value="F:glycosyltransferase activity"/>
    <property type="evidence" value="ECO:0007669"/>
    <property type="project" value="UniProtKB-KW"/>
</dbReference>
<dbReference type="Pfam" id="PF09258">
    <property type="entry name" value="Glyco_transf_64"/>
    <property type="match status" value="1"/>
</dbReference>
<evidence type="ECO:0000313" key="13">
    <source>
        <dbReference type="Proteomes" id="UP000288716"/>
    </source>
</evidence>
<keyword evidence="4" id="KW-0328">Glycosyltransferase</keyword>
<evidence type="ECO:0000256" key="4">
    <source>
        <dbReference type="ARBA" id="ARBA00022676"/>
    </source>
</evidence>
<name>A0A443S4B7_9ACAR</name>
<keyword evidence="10" id="KW-1133">Transmembrane helix</keyword>
<evidence type="ECO:0000256" key="1">
    <source>
        <dbReference type="ARBA" id="ARBA00004648"/>
    </source>
</evidence>
<evidence type="ECO:0000256" key="5">
    <source>
        <dbReference type="ARBA" id="ARBA00022679"/>
    </source>
</evidence>
<dbReference type="PANTHER" id="PTHR48261">
    <property type="entry name" value="ACETYLGLUCOSAMINYLTRANSFERASE"/>
    <property type="match status" value="1"/>
</dbReference>